<evidence type="ECO:0000313" key="2">
    <source>
        <dbReference type="Proteomes" id="UP000295288"/>
    </source>
</evidence>
<keyword evidence="2" id="KW-1185">Reference proteome</keyword>
<proteinExistence type="predicted"/>
<accession>A0A482JM78</accession>
<sequence length="267" mass="29060">MKTVNEVLLEKGINENFLLNTVETLAVVMRSNSLSGKVIPDSLRPDGAGVDSDEKFRNEVKFLLDNRKAALQSIVIGLDTFAEYIFNEMYAGGYNAITEAGLKELDKMSEEELVNATVAPVAAVMASLEKRMNDHSPRYQKLDWGYDAISDVAKEYAKSSVQKLEQVAASESVAGIDTSQIKLTSILSAVISVMGIHALLEVSKILDAEPSFVEEMSGGASVGALYEVFTQTGAAIVREKIAITFGEEFCEQLDAMAERENSQATEQ</sequence>
<dbReference type="EMBL" id="MK562505">
    <property type="protein sequence ID" value="QBP33120.1"/>
    <property type="molecule type" value="Genomic_DNA"/>
</dbReference>
<name>A0A482JM78_9CAUD</name>
<reference evidence="1 2" key="1">
    <citation type="submission" date="2019-02" db="EMBL/GenBank/DDBJ databases">
        <title>A cornucopia of Shigella phages from the Cornhusker state.</title>
        <authorList>
            <person name="Doore S.M."/>
            <person name="Schrad J.R."/>
            <person name="Perrett H.R."/>
            <person name="Dover J.A."/>
            <person name="Schrad K.P."/>
            <person name="Dean W.F."/>
            <person name="Parent K.N."/>
        </authorList>
    </citation>
    <scope>NUCLEOTIDE SEQUENCE [LARGE SCALE GENOMIC DNA]</scope>
</reference>
<organism evidence="1 2">
    <name type="scientific">Shigella phage Silverhawkium</name>
    <dbReference type="NCBI Taxonomy" id="2530185"/>
    <lineage>
        <taxon>Viruses</taxon>
        <taxon>Duplodnaviria</taxon>
        <taxon>Heunggongvirae</taxon>
        <taxon>Uroviricota</taxon>
        <taxon>Caudoviricetes</taxon>
        <taxon>Andersonviridae</taxon>
        <taxon>Ounavirinae</taxon>
        <taxon>Mooglevirus</taxon>
        <taxon>Mooglevirus silverhawkium</taxon>
    </lineage>
</organism>
<protein>
    <submittedName>
        <fullName evidence="1">Uncharacterized protein</fullName>
    </submittedName>
</protein>
<evidence type="ECO:0000313" key="1">
    <source>
        <dbReference type="EMBL" id="QBP33120.1"/>
    </source>
</evidence>
<dbReference type="Proteomes" id="UP000295288">
    <property type="component" value="Segment"/>
</dbReference>
<gene>
    <name evidence="1" type="ORF">Silverhawkium_gp33</name>
</gene>